<dbReference type="InterPro" id="IPR008928">
    <property type="entry name" value="6-hairpin_glycosidase_sf"/>
</dbReference>
<reference evidence="2 3" key="1">
    <citation type="submission" date="2020-11" db="EMBL/GenBank/DDBJ databases">
        <title>Kefir isolates.</title>
        <authorList>
            <person name="Marcisauskas S."/>
            <person name="Kim Y."/>
            <person name="Blasche S."/>
        </authorList>
    </citation>
    <scope>NUCLEOTIDE SEQUENCE [LARGE SCALE GENOMIC DNA]</scope>
    <source>
        <strain evidence="2 3">KR</strain>
    </source>
</reference>
<dbReference type="PANTHER" id="PTHR34987">
    <property type="entry name" value="C, PUTATIVE (AFU_ORTHOLOGUE AFUA_3G02880)-RELATED"/>
    <property type="match status" value="1"/>
</dbReference>
<dbReference type="Gene3D" id="1.50.10.10">
    <property type="match status" value="1"/>
</dbReference>
<gene>
    <name evidence="2" type="primary">RAM2_1</name>
    <name evidence="2" type="ORF">C6P46_000846</name>
</gene>
<dbReference type="OrthoDB" id="10036721at2759"/>
<organism evidence="2 3">
    <name type="scientific">Rhodotorula mucilaginosa</name>
    <name type="common">Yeast</name>
    <name type="synonym">Rhodotorula rubra</name>
    <dbReference type="NCBI Taxonomy" id="5537"/>
    <lineage>
        <taxon>Eukaryota</taxon>
        <taxon>Fungi</taxon>
        <taxon>Dikarya</taxon>
        <taxon>Basidiomycota</taxon>
        <taxon>Pucciniomycotina</taxon>
        <taxon>Microbotryomycetes</taxon>
        <taxon>Sporidiobolales</taxon>
        <taxon>Sporidiobolaceae</taxon>
        <taxon>Rhodotorula</taxon>
    </lineage>
</organism>
<dbReference type="InterPro" id="IPR049164">
    <property type="entry name" value="Glyco_hydro_78_N"/>
</dbReference>
<keyword evidence="3" id="KW-1185">Reference proteome</keyword>
<sequence>MEVGEKEFSAEWCRGRRIFASSWAEHFRFWEKIAPTAASPKLLETRIPVSKVIVVERDELAVLGWSKKAAPVDRLEELPLLSSGDQCILDVGEHVTGYLEFGLAGLPHEIKPADAPARIKLTFGEVLNDVAESFEPYNGFLSKSWLPEETVVLQKPHYKPQKMRIANRYAFRDMVATAVSSVGQANPCPLTFKSPALNLTDEQKLKLRQIDDAAMVTLRDCMQTVYEDGSRRDQQLWIGDLRLQALASYATYKDRDLVKQCLYLFAAMPFNAEGKLCACAYEEPEPHTGRNSIMDYALLYTCTLLDYVNDSGDTATGDDLLKSLASNSTSPPVDYWHFVEWHEKLEKSVAIQSIFIFALKALIDLASVLGKPKPTITLSESSSIPASELASKLRSAIRKTSFNGKVFLSGPDKQLSWASNAWAVLAGVTDSEEEAQVALRTAHGDQSIIQGNTPYLHHYLCC</sequence>
<comment type="caution">
    <text evidence="2">The sequence shown here is derived from an EMBL/GenBank/DDBJ whole genome shotgun (WGS) entry which is preliminary data.</text>
</comment>
<dbReference type="AlphaFoldDB" id="A0A9P6VUP2"/>
<dbReference type="SUPFAM" id="SSF48208">
    <property type="entry name" value="Six-hairpin glycosidases"/>
    <property type="match status" value="1"/>
</dbReference>
<evidence type="ECO:0000259" key="1">
    <source>
        <dbReference type="Pfam" id="PF21104"/>
    </source>
</evidence>
<evidence type="ECO:0000313" key="2">
    <source>
        <dbReference type="EMBL" id="KAG0655500.1"/>
    </source>
</evidence>
<name>A0A9P6VUP2_RHOMI</name>
<dbReference type="GO" id="GO:0005975">
    <property type="term" value="P:carbohydrate metabolic process"/>
    <property type="evidence" value="ECO:0007669"/>
    <property type="project" value="InterPro"/>
</dbReference>
<dbReference type="Proteomes" id="UP000777482">
    <property type="component" value="Unassembled WGS sequence"/>
</dbReference>
<accession>A0A9P6VUP2</accession>
<dbReference type="EMBL" id="PUHQ01000118">
    <property type="protein sequence ID" value="KAG0655500.1"/>
    <property type="molecule type" value="Genomic_DNA"/>
</dbReference>
<feature type="domain" description="Glycosyl hydrolase family 78 alpha-rhamnosidase N-terminal" evidence="1">
    <location>
        <begin position="51"/>
        <end position="173"/>
    </location>
</feature>
<dbReference type="InterPro" id="IPR012341">
    <property type="entry name" value="6hp_glycosidase-like_sf"/>
</dbReference>
<protein>
    <submittedName>
        <fullName evidence="2">CAAX geranylgeranyltransferase alpha subunit</fullName>
    </submittedName>
</protein>
<dbReference type="Pfam" id="PF21104">
    <property type="entry name" value="Glyco_hydro_78_N"/>
    <property type="match status" value="1"/>
</dbReference>
<dbReference type="GO" id="GO:0003824">
    <property type="term" value="F:catalytic activity"/>
    <property type="evidence" value="ECO:0007669"/>
    <property type="project" value="UniProtKB-ARBA"/>
</dbReference>
<dbReference type="PANTHER" id="PTHR34987:SF2">
    <property type="entry name" value="B, PUTATIVE (AFU_ORTHOLOGUE AFUA_7G05040)-RELATED"/>
    <property type="match status" value="1"/>
</dbReference>
<evidence type="ECO:0000313" key="3">
    <source>
        <dbReference type="Proteomes" id="UP000777482"/>
    </source>
</evidence>
<proteinExistence type="predicted"/>